<accession>A0ABD5Z665</accession>
<keyword evidence="1" id="KW-0472">Membrane</keyword>
<feature type="transmembrane region" description="Helical" evidence="1">
    <location>
        <begin position="195"/>
        <end position="213"/>
    </location>
</feature>
<feature type="transmembrane region" description="Helical" evidence="1">
    <location>
        <begin position="375"/>
        <end position="394"/>
    </location>
</feature>
<dbReference type="RefSeq" id="WP_279527495.1">
    <property type="nucleotide sequence ID" value="NZ_CP122312.1"/>
</dbReference>
<feature type="transmembrane region" description="Helical" evidence="1">
    <location>
        <begin position="75"/>
        <end position="93"/>
    </location>
</feature>
<evidence type="ECO:0000313" key="3">
    <source>
        <dbReference type="Proteomes" id="UP001596447"/>
    </source>
</evidence>
<keyword evidence="1" id="KW-0812">Transmembrane</keyword>
<feature type="transmembrane region" description="Helical" evidence="1">
    <location>
        <begin position="18"/>
        <end position="36"/>
    </location>
</feature>
<sequence length="464" mass="50935">MSTVEEGTTCSQEYNVETLLLSAVVLAVPFYGWTLFRIESFPVGRPDLLAIGFLTVYVTVCVLFRHQLRLDIPSLLLLGWVAEIIGVGVWIFLTGKHILDFMTVFIQLMLLVGTYVAVVNVRLSENNVMTLVRLWILSSISMVLFGFYQGIARAFSLPFAYLRFNIPAPGTVQRAGYDSLFPEVFRVASVFVEPSWYGAHLLPPTVLCLVLVAQGNRKTLFHSRWSLVGATSILVAGVVQSASATAYITLVGALFMYVVPVSIYRGPFQLHHVLSATTIGVLVLASVPSLRVVALELVDLSWEIVVWLQTGNEAVLSFASATHRLTNNYQTLQYWASLDPVHILFGQGLNSLANTSAVQGASSSNSYLQLLADTGAVGVGLFILFLTYLFWKLVVTPLEHSSQTRVANLGIALAGSVLTGAMILFQTGYLRPARWSAFLLAGIFLVTVNQPKFNDTGRTRSKEQ</sequence>
<protein>
    <recommendedName>
        <fullName evidence="4">O-antigen polymerase</fullName>
    </recommendedName>
</protein>
<organism evidence="2 3">
    <name type="scientific">Halospeciosus flavus</name>
    <dbReference type="NCBI Taxonomy" id="3032283"/>
    <lineage>
        <taxon>Archaea</taxon>
        <taxon>Methanobacteriati</taxon>
        <taxon>Methanobacteriota</taxon>
        <taxon>Stenosarchaea group</taxon>
        <taxon>Halobacteria</taxon>
        <taxon>Halobacteriales</taxon>
        <taxon>Halobacteriaceae</taxon>
        <taxon>Halospeciosus</taxon>
    </lineage>
</organism>
<feature type="transmembrane region" description="Helical" evidence="1">
    <location>
        <begin position="48"/>
        <end position="68"/>
    </location>
</feature>
<name>A0ABD5Z665_9EURY</name>
<evidence type="ECO:0008006" key="4">
    <source>
        <dbReference type="Google" id="ProtNLM"/>
    </source>
</evidence>
<feature type="transmembrane region" description="Helical" evidence="1">
    <location>
        <begin position="273"/>
        <end position="294"/>
    </location>
</feature>
<keyword evidence="1" id="KW-1133">Transmembrane helix</keyword>
<feature type="transmembrane region" description="Helical" evidence="1">
    <location>
        <begin position="99"/>
        <end position="119"/>
    </location>
</feature>
<feature type="transmembrane region" description="Helical" evidence="1">
    <location>
        <begin position="435"/>
        <end position="453"/>
    </location>
</feature>
<comment type="caution">
    <text evidence="2">The sequence shown here is derived from an EMBL/GenBank/DDBJ whole genome shotgun (WGS) entry which is preliminary data.</text>
</comment>
<evidence type="ECO:0000313" key="2">
    <source>
        <dbReference type="EMBL" id="MFC7200724.1"/>
    </source>
</evidence>
<evidence type="ECO:0000256" key="1">
    <source>
        <dbReference type="SAM" id="Phobius"/>
    </source>
</evidence>
<dbReference type="EMBL" id="JBHTAR010000011">
    <property type="protein sequence ID" value="MFC7200724.1"/>
    <property type="molecule type" value="Genomic_DNA"/>
</dbReference>
<feature type="transmembrane region" description="Helical" evidence="1">
    <location>
        <begin position="225"/>
        <end position="242"/>
    </location>
</feature>
<reference evidence="2 3" key="1">
    <citation type="journal article" date="2019" name="Int. J. Syst. Evol. Microbiol.">
        <title>The Global Catalogue of Microorganisms (GCM) 10K type strain sequencing project: providing services to taxonomists for standard genome sequencing and annotation.</title>
        <authorList>
            <consortium name="The Broad Institute Genomics Platform"/>
            <consortium name="The Broad Institute Genome Sequencing Center for Infectious Disease"/>
            <person name="Wu L."/>
            <person name="Ma J."/>
        </authorList>
    </citation>
    <scope>NUCLEOTIDE SEQUENCE [LARGE SCALE GENOMIC DNA]</scope>
    <source>
        <strain evidence="2 3">XZGYJ-43</strain>
    </source>
</reference>
<gene>
    <name evidence="2" type="ORF">ACFQJ9_15095</name>
</gene>
<feature type="transmembrane region" description="Helical" evidence="1">
    <location>
        <begin position="406"/>
        <end position="429"/>
    </location>
</feature>
<proteinExistence type="predicted"/>
<keyword evidence="3" id="KW-1185">Reference proteome</keyword>
<dbReference type="Proteomes" id="UP001596447">
    <property type="component" value="Unassembled WGS sequence"/>
</dbReference>
<feature type="transmembrane region" description="Helical" evidence="1">
    <location>
        <begin position="248"/>
        <end position="266"/>
    </location>
</feature>
<dbReference type="AlphaFoldDB" id="A0ABD5Z665"/>
<feature type="transmembrane region" description="Helical" evidence="1">
    <location>
        <begin position="131"/>
        <end position="151"/>
    </location>
</feature>